<dbReference type="InterPro" id="IPR053172">
    <property type="entry name" value="Tn903_transposase"/>
</dbReference>
<dbReference type="AlphaFoldDB" id="A0A1Y5T655"/>
<dbReference type="PANTHER" id="PTHR34631:SF3">
    <property type="entry name" value="ISSOD12 TRANSPOSASE TNPA_ISSOD12"/>
    <property type="match status" value="1"/>
</dbReference>
<dbReference type="Pfam" id="PF13737">
    <property type="entry name" value="DDE_Tnp_1_5"/>
    <property type="match status" value="1"/>
</dbReference>
<keyword evidence="4" id="KW-1185">Reference proteome</keyword>
<sequence>MSRPTPPTYRTKNWPAYNEALKRRGLLTIWFDPEMSWDGAPTCRRGRQQSYSDAAIQTCLSMKVLFGMALRQTAGFVESLLRLAGLDWTVPDFSTLSRRQKTLAVNIPYRGSKGPLHLLIDSTGIEGEGEWHARKHGGPKRRVWRKIHLGIDEETLEIRAVEITGSHIGDAPVLPDLLGQIPADQEIGSVTADGAYDTRKCHDAIANRSAHAVIPPRKNAKPWKTVTAGAVARNEALRASKYLGRALWRPSRDMALPCPAGQWMERIPPPKPRRNEDALCQTAGPAAHGAGLRPTGRRAPGPHRRPERLHRARHTRHGSCEISPSGERGTSAFSRFVQQSR</sequence>
<evidence type="ECO:0000313" key="3">
    <source>
        <dbReference type="EMBL" id="SLN56798.1"/>
    </source>
</evidence>
<protein>
    <submittedName>
        <fullName evidence="3">Transposase DDE domain protein</fullName>
    </submittedName>
</protein>
<feature type="compositionally biased region" description="Polar residues" evidence="1">
    <location>
        <begin position="331"/>
        <end position="341"/>
    </location>
</feature>
<evidence type="ECO:0000256" key="1">
    <source>
        <dbReference type="SAM" id="MobiDB-lite"/>
    </source>
</evidence>
<evidence type="ECO:0000313" key="4">
    <source>
        <dbReference type="Proteomes" id="UP000193077"/>
    </source>
</evidence>
<proteinExistence type="predicted"/>
<accession>A0A1Y5T655</accession>
<evidence type="ECO:0000259" key="2">
    <source>
        <dbReference type="Pfam" id="PF13737"/>
    </source>
</evidence>
<feature type="domain" description="Transposase DDE" evidence="2">
    <location>
        <begin position="22"/>
        <end position="126"/>
    </location>
</feature>
<dbReference type="PANTHER" id="PTHR34631">
    <property type="match status" value="1"/>
</dbReference>
<feature type="compositionally biased region" description="Basic residues" evidence="1">
    <location>
        <begin position="300"/>
        <end position="317"/>
    </location>
</feature>
<dbReference type="NCBIfam" id="NF033579">
    <property type="entry name" value="transpos_IS5_2"/>
    <property type="match status" value="1"/>
</dbReference>
<reference evidence="3 4" key="1">
    <citation type="submission" date="2017-03" db="EMBL/GenBank/DDBJ databases">
        <authorList>
            <person name="Afonso C.L."/>
            <person name="Miller P.J."/>
            <person name="Scott M.A."/>
            <person name="Spackman E."/>
            <person name="Goraichik I."/>
            <person name="Dimitrov K.M."/>
            <person name="Suarez D.L."/>
            <person name="Swayne D.E."/>
        </authorList>
    </citation>
    <scope>NUCLEOTIDE SEQUENCE [LARGE SCALE GENOMIC DNA]</scope>
    <source>
        <strain evidence="3 4">CECT 7639</strain>
    </source>
</reference>
<organism evidence="3 4">
    <name type="scientific">Falsiruegeria litorea R37</name>
    <dbReference type="NCBI Taxonomy" id="1200284"/>
    <lineage>
        <taxon>Bacteria</taxon>
        <taxon>Pseudomonadati</taxon>
        <taxon>Pseudomonadota</taxon>
        <taxon>Alphaproteobacteria</taxon>
        <taxon>Rhodobacterales</taxon>
        <taxon>Roseobacteraceae</taxon>
        <taxon>Falsiruegeria</taxon>
    </lineage>
</organism>
<name>A0A1Y5T655_9RHOB</name>
<gene>
    <name evidence="3" type="ORF">TRL7639_03055</name>
</gene>
<feature type="region of interest" description="Disordered" evidence="1">
    <location>
        <begin position="284"/>
        <end position="341"/>
    </location>
</feature>
<dbReference type="EMBL" id="FWFO01000002">
    <property type="protein sequence ID" value="SLN56798.1"/>
    <property type="molecule type" value="Genomic_DNA"/>
</dbReference>
<dbReference type="Proteomes" id="UP000193077">
    <property type="component" value="Unassembled WGS sequence"/>
</dbReference>
<dbReference type="InterPro" id="IPR053520">
    <property type="entry name" value="Transposase_Tn903"/>
</dbReference>
<dbReference type="InterPro" id="IPR025668">
    <property type="entry name" value="Tnp_DDE_dom"/>
</dbReference>